<reference evidence="2" key="1">
    <citation type="submission" date="2014-11" db="EMBL/GenBank/DDBJ databases">
        <authorList>
            <person name="Otto D Thomas"/>
            <person name="Naeem Raeece"/>
        </authorList>
    </citation>
    <scope>NUCLEOTIDE SEQUENCE</scope>
</reference>
<dbReference type="PhylomeDB" id="A0A0G4EZF8"/>
<gene>
    <name evidence="2" type="ORF">Cvel_14185</name>
</gene>
<dbReference type="VEuPathDB" id="CryptoDB:Cvel_14185"/>
<accession>A0A0G4EZF8</accession>
<protein>
    <submittedName>
        <fullName evidence="2">Uncharacterized protein</fullName>
    </submittedName>
</protein>
<feature type="chain" id="PRO_5005188395" evidence="1">
    <location>
        <begin position="24"/>
        <end position="647"/>
    </location>
</feature>
<sequence>MYPFASRLVLTLSFLSCLSLSRARIPGVWLGSEGKSLQATASGWTGCEEFCKKAANDGGSTFAGFGQPVGTAPYCEATCDNDCWRRACKPGLEDGNKCLLRGEKICCCAVVGYTPDGGEVVIKPESYPVGVLMTRTLFRDSVSQFKKEAIRNILKGFMNKGLGGEELVKDGDNLFVRAADHPIKKLDVGGVMMDVQSHNTMWVFGVQVTLEFEAYLEYMKAMGVCKGDVRVTLEKMMLMVWVGFSEDSRNNDNPLRDMQIHFTGYDLDVEVFNIHEEERDACSKINTLGSGVVPRAVLSALPDKVREAEAEIRSQVMSAIDNSLWFKVADTVLSAKTRMVGRQNRSLWTVAQVGAKWAPSQKCEKWSGQTNECAAHIAVEVNTGNRNLGLAIHDWQAGNVLCEVAEGGSPSFSFELGSVASVLFWTMVAGQGGNTYENGVKIGAFLAADPEPKMVSSESSPSSLYLSLGVSFRGRKKETKEEVDLLILSVRMIFGVGFRVRSGSLTPKVDLKEVEQAKVLDSKVETLGVKVVLDVVRRILNGALMVPVITSYIESLIPSIQLPSYLSVSDTELYTKDRCVYFTTRADMDMEKLLKSVLDSRAVSQTDSPTVLPLPVDSLPAAPTENPPFMAFVRTGGKPPSAQVSVS</sequence>
<dbReference type="AlphaFoldDB" id="A0A0G4EZF8"/>
<dbReference type="EMBL" id="CDMZ01000001">
    <property type="protein sequence ID" value="CEM04182.1"/>
    <property type="molecule type" value="Genomic_DNA"/>
</dbReference>
<evidence type="ECO:0000313" key="2">
    <source>
        <dbReference type="EMBL" id="CEM04182.1"/>
    </source>
</evidence>
<proteinExistence type="predicted"/>
<evidence type="ECO:0000256" key="1">
    <source>
        <dbReference type="SAM" id="SignalP"/>
    </source>
</evidence>
<organism evidence="2">
    <name type="scientific">Chromera velia CCMP2878</name>
    <dbReference type="NCBI Taxonomy" id="1169474"/>
    <lineage>
        <taxon>Eukaryota</taxon>
        <taxon>Sar</taxon>
        <taxon>Alveolata</taxon>
        <taxon>Colpodellida</taxon>
        <taxon>Chromeraceae</taxon>
        <taxon>Chromera</taxon>
    </lineage>
</organism>
<feature type="signal peptide" evidence="1">
    <location>
        <begin position="1"/>
        <end position="23"/>
    </location>
</feature>
<name>A0A0G4EZF8_9ALVE</name>
<keyword evidence="1" id="KW-0732">Signal</keyword>